<evidence type="ECO:0000256" key="1">
    <source>
        <dbReference type="ARBA" id="ARBA00010923"/>
    </source>
</evidence>
<keyword evidence="3" id="KW-0238">DNA-binding</keyword>
<keyword evidence="6" id="KW-0540">Nuclease</keyword>
<evidence type="ECO:0000313" key="6">
    <source>
        <dbReference type="EMBL" id="PWD84378.1"/>
    </source>
</evidence>
<dbReference type="Gene3D" id="1.10.287.1120">
    <property type="entry name" value="Bipartite methylase S protein"/>
    <property type="match status" value="2"/>
</dbReference>
<proteinExistence type="inferred from homology"/>
<sequence>MKNEQKQTILAGKVPAGYQQTEVGIIPEDWEVVKLGDLGSSIIGLTYSPQDVKDFGTLVLRSSNIQNNRLAYKDNVYVNAEIPNRVIVKENDILICVRNGSRSLIGKCALIDKNAEGMAFGAFMSVFRSNSSSFVFYQFQSSLVHNQINEIMGATINQITNKDLERFIISIPTSKAEQTAIAEALSDVDSLLVSLEKLIEKKRAIKTGTMQQLLTGKKRLPAFAQREDGTLKGYKITELGEIPEDWEVKLLLDLSSFKNGIAHEDTVDESGEYILINSKFISTEGQVIKFTSENRQPVFKDDILMVMSDVPNGRAIAKCYLVDENDRYTLNQRICALTAKNIVPKYLFYILNRNKYYLAFDDGAKQTNLRREDVLNCPLIIPPLKEQTAIAEILSDMDAEIEALEAKRTKTEKIKQGMMQELLTGRTRLI</sequence>
<dbReference type="Proteomes" id="UP000244948">
    <property type="component" value="Unassembled WGS sequence"/>
</dbReference>
<dbReference type="InterPro" id="IPR044946">
    <property type="entry name" value="Restrct_endonuc_typeI_TRD_sf"/>
</dbReference>
<keyword evidence="4" id="KW-0175">Coiled coil</keyword>
<reference evidence="6 7" key="1">
    <citation type="journal article" date="2018" name="Genome Announc.">
        <title>Ignatzschineria cameli sp. nov., isolated from necrotic foot tissue of dromedaries (Camelus dromedarius) and associated maggots (Wohlfahrtia species) in Dubai.</title>
        <authorList>
            <person name="Tsang C.C."/>
            <person name="Tang J.Y."/>
            <person name="Fong J.Y."/>
            <person name="Kinne J."/>
            <person name="Lee H.H."/>
            <person name="Joseph M."/>
            <person name="Jose S."/>
            <person name="Schuster R.K."/>
            <person name="Tang Y."/>
            <person name="Sivakumar S."/>
            <person name="Chen J.H."/>
            <person name="Teng J.L."/>
            <person name="Lau S.K."/>
            <person name="Wernery U."/>
            <person name="Woo P.C."/>
        </authorList>
    </citation>
    <scope>NUCLEOTIDE SEQUENCE [LARGE SCALE GENOMIC DNA]</scope>
    <source>
        <strain evidence="6 7">KCTC 22643</strain>
    </source>
</reference>
<dbReference type="InterPro" id="IPR000055">
    <property type="entry name" value="Restrct_endonuc_typeI_TRD"/>
</dbReference>
<feature type="domain" description="Type I restriction modification DNA specificity" evidence="5">
    <location>
        <begin position="27"/>
        <end position="199"/>
    </location>
</feature>
<dbReference type="RefSeq" id="WP_109235566.1">
    <property type="nucleotide sequence ID" value="NZ_BMXZ01000001.1"/>
</dbReference>
<feature type="domain" description="Type I restriction modification DNA specificity" evidence="5">
    <location>
        <begin position="243"/>
        <end position="407"/>
    </location>
</feature>
<keyword evidence="7" id="KW-1185">Reference proteome</keyword>
<dbReference type="GO" id="GO:0003677">
    <property type="term" value="F:DNA binding"/>
    <property type="evidence" value="ECO:0007669"/>
    <property type="project" value="UniProtKB-KW"/>
</dbReference>
<dbReference type="GO" id="GO:0009307">
    <property type="term" value="P:DNA restriction-modification system"/>
    <property type="evidence" value="ECO:0007669"/>
    <property type="project" value="UniProtKB-KW"/>
</dbReference>
<accession>A0A2U2AMI8</accession>
<feature type="coiled-coil region" evidence="4">
    <location>
        <begin position="394"/>
        <end position="421"/>
    </location>
</feature>
<keyword evidence="2" id="KW-0680">Restriction system</keyword>
<dbReference type="Gene3D" id="3.90.220.20">
    <property type="entry name" value="DNA methylase specificity domains"/>
    <property type="match status" value="2"/>
</dbReference>
<name>A0A2U2AMI8_9GAMM</name>
<evidence type="ECO:0000313" key="7">
    <source>
        <dbReference type="Proteomes" id="UP000244948"/>
    </source>
</evidence>
<evidence type="ECO:0000256" key="2">
    <source>
        <dbReference type="ARBA" id="ARBA00022747"/>
    </source>
</evidence>
<dbReference type="PANTHER" id="PTHR30408:SF12">
    <property type="entry name" value="TYPE I RESTRICTION ENZYME MJAVIII SPECIFICITY SUBUNIT"/>
    <property type="match status" value="1"/>
</dbReference>
<dbReference type="CDD" id="cd17265">
    <property type="entry name" value="RMtype1_S_Eco4255III-TRD2-CR2_like"/>
    <property type="match status" value="1"/>
</dbReference>
<dbReference type="InterPro" id="IPR052021">
    <property type="entry name" value="Type-I_RS_S_subunit"/>
</dbReference>
<dbReference type="AlphaFoldDB" id="A0A2U2AMI8"/>
<dbReference type="SUPFAM" id="SSF116734">
    <property type="entry name" value="DNA methylase specificity domain"/>
    <property type="match status" value="2"/>
</dbReference>
<evidence type="ECO:0000256" key="4">
    <source>
        <dbReference type="SAM" id="Coils"/>
    </source>
</evidence>
<evidence type="ECO:0000256" key="3">
    <source>
        <dbReference type="ARBA" id="ARBA00023125"/>
    </source>
</evidence>
<comment type="caution">
    <text evidence="6">The sequence shown here is derived from an EMBL/GenBank/DDBJ whole genome shotgun (WGS) entry which is preliminary data.</text>
</comment>
<protein>
    <submittedName>
        <fullName evidence="6">Restriction endonuclease subunit S</fullName>
    </submittedName>
</protein>
<gene>
    <name evidence="6" type="ORF">DC082_02215</name>
</gene>
<dbReference type="Pfam" id="PF01420">
    <property type="entry name" value="Methylase_S"/>
    <property type="match status" value="2"/>
</dbReference>
<evidence type="ECO:0000259" key="5">
    <source>
        <dbReference type="Pfam" id="PF01420"/>
    </source>
</evidence>
<keyword evidence="6" id="KW-0255">Endonuclease</keyword>
<keyword evidence="6" id="KW-0378">Hydrolase</keyword>
<dbReference type="GO" id="GO:0004519">
    <property type="term" value="F:endonuclease activity"/>
    <property type="evidence" value="ECO:0007669"/>
    <property type="project" value="UniProtKB-KW"/>
</dbReference>
<comment type="similarity">
    <text evidence="1">Belongs to the type-I restriction system S methylase family.</text>
</comment>
<dbReference type="EMBL" id="QEWR01000002">
    <property type="protein sequence ID" value="PWD84378.1"/>
    <property type="molecule type" value="Genomic_DNA"/>
</dbReference>
<dbReference type="PANTHER" id="PTHR30408">
    <property type="entry name" value="TYPE-1 RESTRICTION ENZYME ECOKI SPECIFICITY PROTEIN"/>
    <property type="match status" value="1"/>
</dbReference>
<organism evidence="6 7">
    <name type="scientific">Ignatzschineria indica</name>
    <dbReference type="NCBI Taxonomy" id="472583"/>
    <lineage>
        <taxon>Bacteria</taxon>
        <taxon>Pseudomonadati</taxon>
        <taxon>Pseudomonadota</taxon>
        <taxon>Gammaproteobacteria</taxon>
        <taxon>Cardiobacteriales</taxon>
        <taxon>Ignatzschineriaceae</taxon>
        <taxon>Ignatzschineria</taxon>
    </lineage>
</organism>